<dbReference type="Pfam" id="PF08502">
    <property type="entry name" value="LeuA_dimer"/>
    <property type="match status" value="1"/>
</dbReference>
<keyword evidence="10" id="KW-0012">Acyltransferase</keyword>
<dbReference type="EC" id="2.3.3.21" evidence="8"/>
<feature type="domain" description="Pyruvate carboxyltransferase" evidence="9">
    <location>
        <begin position="10"/>
        <end position="280"/>
    </location>
</feature>
<proteinExistence type="inferred from homology"/>
<gene>
    <name evidence="10" type="primary">cimA</name>
    <name evidence="10" type="ORF">SCFA_40030</name>
</gene>
<evidence type="ECO:0000256" key="4">
    <source>
        <dbReference type="ARBA" id="ARBA00022605"/>
    </source>
</evidence>
<dbReference type="InterPro" id="IPR013709">
    <property type="entry name" value="2-isopropylmalate_synth_dimer"/>
</dbReference>
<dbReference type="Gene3D" id="1.10.238.260">
    <property type="match status" value="1"/>
</dbReference>
<evidence type="ECO:0000256" key="8">
    <source>
        <dbReference type="ARBA" id="ARBA00034330"/>
    </source>
</evidence>
<dbReference type="InterPro" id="IPR005675">
    <property type="entry name" value="Citramal_synthase"/>
</dbReference>
<dbReference type="UniPathway" id="UPA00047">
    <property type="reaction ID" value="UER00066"/>
</dbReference>
<dbReference type="GO" id="GO:0009097">
    <property type="term" value="P:isoleucine biosynthetic process"/>
    <property type="evidence" value="ECO:0007669"/>
    <property type="project" value="UniProtKB-UniPathway"/>
</dbReference>
<dbReference type="InterPro" id="IPR002034">
    <property type="entry name" value="AIPM/Hcit_synth_CS"/>
</dbReference>
<sequence>MPGAVLLKKIEIYDTTLRDGAQSRDVNFSLDDKRDIVLKLDQLGLDFIEAGWPGANPKDDCLFAKIRETELRFSRVFAFGSTCRPGTSPHQDRMIKAIIDARPDGATIFGKSWDIHVKGQGGLGCSLEENLRIIRETISYLCGIFPLVFFDAEHFFDGFKHNKDYALATLKSAAEGGAHRLVLCDTNGGSLPSEIEEIMGFLKGAFSVPLGIHCHNDSDLAVANSITAVRSGATHVQGTINGLGERCGNADLCSIIPNLSLKMGLQTIPRESMHLLNEVSRYVYDVGNLSHDSHQPYVGESAFAHKGGMHVHAVIGDPATYEHIDPSLVGNQRRILVSEQSGKSNIIYKARQFNIDLAKDDTTAGEIVKIIKDLENCGFQFEGADASLELLMNKAMGKHVRFFKLRGFRVNTERRSDDTDPMSEATIMIEVDGNVEHTAAMGNGPVNALDRALRKALKKFYPSIEEVELLDYKVRVISSRTGTESVVRVLIESGDKKDHWNTVGVSTNIIEASWMALVDSMDYKLYKDSKEL</sequence>
<dbReference type="InterPro" id="IPR000891">
    <property type="entry name" value="PYR_CT"/>
</dbReference>
<dbReference type="GO" id="GO:0043714">
    <property type="term" value="F:(R)-citramalate synthase activity"/>
    <property type="evidence" value="ECO:0007669"/>
    <property type="project" value="UniProtKB-EC"/>
</dbReference>
<evidence type="ECO:0000256" key="5">
    <source>
        <dbReference type="ARBA" id="ARBA00022624"/>
    </source>
</evidence>
<evidence type="ECO:0000259" key="9">
    <source>
        <dbReference type="PROSITE" id="PS50991"/>
    </source>
</evidence>
<evidence type="ECO:0000256" key="7">
    <source>
        <dbReference type="ARBA" id="ARBA00023304"/>
    </source>
</evidence>
<dbReference type="EMBL" id="CAADRM010000103">
    <property type="protein sequence ID" value="VFU15144.1"/>
    <property type="molecule type" value="Genomic_DNA"/>
</dbReference>
<dbReference type="Pfam" id="PF22617">
    <property type="entry name" value="HCS_D2"/>
    <property type="match status" value="1"/>
</dbReference>
<keyword evidence="5" id="KW-0412">Isoleucine biosynthesis</keyword>
<dbReference type="Gene3D" id="3.30.160.270">
    <property type="match status" value="1"/>
</dbReference>
<comment type="pathway">
    <text evidence="1">Amino-acid biosynthesis; L-isoleucine biosynthesis; 2-oxobutanoate from pyruvate: step 1/3.</text>
</comment>
<dbReference type="AlphaFoldDB" id="A0A485M1Y4"/>
<dbReference type="PROSITE" id="PS00815">
    <property type="entry name" value="AIPM_HOMOCIT_SYNTH_1"/>
    <property type="match status" value="1"/>
</dbReference>
<evidence type="ECO:0000256" key="2">
    <source>
        <dbReference type="ARBA" id="ARBA00006154"/>
    </source>
</evidence>
<dbReference type="SMART" id="SM00917">
    <property type="entry name" value="LeuA_dimer"/>
    <property type="match status" value="1"/>
</dbReference>
<name>A0A485M1Y4_9ZZZZ</name>
<dbReference type="Gene3D" id="3.20.20.70">
    <property type="entry name" value="Aldolase class I"/>
    <property type="match status" value="1"/>
</dbReference>
<protein>
    <recommendedName>
        <fullName evidence="3">(R)-citramalate synthase</fullName>
        <ecNumber evidence="8">2.3.3.21</ecNumber>
    </recommendedName>
</protein>
<dbReference type="GO" id="GO:0009098">
    <property type="term" value="P:L-leucine biosynthetic process"/>
    <property type="evidence" value="ECO:0007669"/>
    <property type="project" value="InterPro"/>
</dbReference>
<dbReference type="PANTHER" id="PTHR43538:SF1">
    <property type="entry name" value="(R)-CITRAMALATE SYNTHASE"/>
    <property type="match status" value="1"/>
</dbReference>
<organism evidence="10">
    <name type="scientific">anaerobic digester metagenome</name>
    <dbReference type="NCBI Taxonomy" id="1263854"/>
    <lineage>
        <taxon>unclassified sequences</taxon>
        <taxon>metagenomes</taxon>
        <taxon>ecological metagenomes</taxon>
    </lineage>
</organism>
<evidence type="ECO:0000256" key="1">
    <source>
        <dbReference type="ARBA" id="ARBA00004743"/>
    </source>
</evidence>
<dbReference type="InterPro" id="IPR013785">
    <property type="entry name" value="Aldolase_TIM"/>
</dbReference>
<dbReference type="NCBIfam" id="TIGR00977">
    <property type="entry name" value="citramal_synth"/>
    <property type="match status" value="1"/>
</dbReference>
<keyword evidence="7" id="KW-0100">Branched-chain amino acid biosynthesis</keyword>
<dbReference type="PANTHER" id="PTHR43538">
    <property type="entry name" value="ALPHA-IPM SYNTHASE/HOMOCITRATE SYNTHASE"/>
    <property type="match status" value="1"/>
</dbReference>
<keyword evidence="4" id="KW-0028">Amino-acid biosynthesis</keyword>
<keyword evidence="6 10" id="KW-0808">Transferase</keyword>
<dbReference type="GO" id="GO:0003852">
    <property type="term" value="F:2-isopropylmalate synthase activity"/>
    <property type="evidence" value="ECO:0007669"/>
    <property type="project" value="InterPro"/>
</dbReference>
<dbReference type="SUPFAM" id="SSF51569">
    <property type="entry name" value="Aldolase"/>
    <property type="match status" value="1"/>
</dbReference>
<evidence type="ECO:0000256" key="3">
    <source>
        <dbReference type="ARBA" id="ARBA00022325"/>
    </source>
</evidence>
<evidence type="ECO:0000313" key="10">
    <source>
        <dbReference type="EMBL" id="VFU15144.1"/>
    </source>
</evidence>
<dbReference type="InterPro" id="IPR036230">
    <property type="entry name" value="LeuA_allosteric_dom_sf"/>
</dbReference>
<dbReference type="CDD" id="cd07941">
    <property type="entry name" value="DRE_TIM_LeuA3"/>
    <property type="match status" value="1"/>
</dbReference>
<reference evidence="10" key="1">
    <citation type="submission" date="2019-03" db="EMBL/GenBank/DDBJ databases">
        <authorList>
            <person name="Hao L."/>
        </authorList>
    </citation>
    <scope>NUCLEOTIDE SEQUENCE</scope>
</reference>
<dbReference type="InterPro" id="IPR054691">
    <property type="entry name" value="LeuA/HCS_post-cat"/>
</dbReference>
<comment type="similarity">
    <text evidence="2">Belongs to the alpha-IPM synthase/homocitrate synthase family.</text>
</comment>
<evidence type="ECO:0000256" key="6">
    <source>
        <dbReference type="ARBA" id="ARBA00022679"/>
    </source>
</evidence>
<dbReference type="PROSITE" id="PS50991">
    <property type="entry name" value="PYR_CT"/>
    <property type="match status" value="1"/>
</dbReference>
<dbReference type="SUPFAM" id="SSF110921">
    <property type="entry name" value="2-isopropylmalate synthase LeuA, allosteric (dimerisation) domain"/>
    <property type="match status" value="1"/>
</dbReference>
<accession>A0A485M1Y4</accession>
<dbReference type="Pfam" id="PF00682">
    <property type="entry name" value="HMGL-like"/>
    <property type="match status" value="1"/>
</dbReference>